<dbReference type="PANTHER" id="PTHR42824:SF1">
    <property type="entry name" value="GLUTAMINE AMIDOTRANSFERASE YAFJ-RELATED"/>
    <property type="match status" value="1"/>
</dbReference>
<dbReference type="AlphaFoldDB" id="A0A8F5BW20"/>
<organism evidence="2 3">
    <name type="scientific">Saccharolobus shibatae</name>
    <dbReference type="NCBI Taxonomy" id="2286"/>
    <lineage>
        <taxon>Archaea</taxon>
        <taxon>Thermoproteota</taxon>
        <taxon>Thermoprotei</taxon>
        <taxon>Sulfolobales</taxon>
        <taxon>Sulfolobaceae</taxon>
        <taxon>Saccharolobus</taxon>
    </lineage>
</organism>
<protein>
    <recommendedName>
        <fullName evidence="1">Glutamine amidotransferase type-2 domain-containing protein</fullName>
    </recommendedName>
</protein>
<dbReference type="InterPro" id="IPR029055">
    <property type="entry name" value="Ntn_hydrolases_N"/>
</dbReference>
<dbReference type="PANTHER" id="PTHR42824">
    <property type="entry name" value="GLUTAMINE AMIDOTRANSFERASE"/>
    <property type="match status" value="1"/>
</dbReference>
<dbReference type="SUPFAM" id="SSF56235">
    <property type="entry name" value="N-terminal nucleophile aminohydrolases (Ntn hydrolases)"/>
    <property type="match status" value="1"/>
</dbReference>
<accession>A0A8F5BW20</accession>
<dbReference type="EMBL" id="CP077715">
    <property type="protein sequence ID" value="QXJ32523.1"/>
    <property type="molecule type" value="Genomic_DNA"/>
</dbReference>
<sequence length="225" mass="25750">MLAYNGDDKEHLRRLTNCLVKASLNDPLANETHGDGWGIVAITSNNLIHYRSLLPIFKDENLEKILNLLDGEMKVIIHARQASDKKLVSPYYSHPYLESTPKSTLFLAHNGTVDKYKLGSMLGIDPTHMVDSELVAKYLATYDVKEVVKLQDFTQSALNLLIMEINRIDRSSTIYFYNYYRKDRITRKEEYYKLYFNKGAVYSSSLAYAGCEKGEEVKFGNLGEL</sequence>
<evidence type="ECO:0000313" key="3">
    <source>
        <dbReference type="Proteomes" id="UP000693941"/>
    </source>
</evidence>
<evidence type="ECO:0000313" key="2">
    <source>
        <dbReference type="EMBL" id="QXJ32523.1"/>
    </source>
</evidence>
<feature type="domain" description="Glutamine amidotransferase type-2" evidence="1">
    <location>
        <begin position="1"/>
        <end position="225"/>
    </location>
</feature>
<dbReference type="PROSITE" id="PS51278">
    <property type="entry name" value="GATASE_TYPE_2"/>
    <property type="match status" value="1"/>
</dbReference>
<evidence type="ECO:0000259" key="1">
    <source>
        <dbReference type="PROSITE" id="PS51278"/>
    </source>
</evidence>
<reference evidence="2" key="1">
    <citation type="journal article" date="2021" name="Environ. Microbiol.">
        <title>New insights into the diversity and evolution of the archaeal mobilome from three complete genomes of Saccharolobus shibatae.</title>
        <authorList>
            <person name="Medvedeva S."/>
            <person name="Brandt D."/>
            <person name="Cvirkaite-Krupovic V."/>
            <person name="Liu Y."/>
            <person name="Severinov K."/>
            <person name="Ishino S."/>
            <person name="Ishino Y."/>
            <person name="Prangishvili D."/>
            <person name="Kalinowski J."/>
            <person name="Krupovic M."/>
        </authorList>
    </citation>
    <scope>NUCLEOTIDE SEQUENCE</scope>
    <source>
        <strain evidence="2">BEU9</strain>
    </source>
</reference>
<proteinExistence type="predicted"/>
<dbReference type="Gene3D" id="3.60.20.10">
    <property type="entry name" value="Glutamine Phosphoribosylpyrophosphate, subunit 1, domain 1"/>
    <property type="match status" value="1"/>
</dbReference>
<name>A0A8F5BW20_9CREN</name>
<dbReference type="Proteomes" id="UP000693941">
    <property type="component" value="Chromosome"/>
</dbReference>
<dbReference type="InterPro" id="IPR017932">
    <property type="entry name" value="GATase_2_dom"/>
</dbReference>
<gene>
    <name evidence="2" type="ORF">J5U21_02174</name>
</gene>